<accession>A0A8H4ENZ1</accession>
<dbReference type="AlphaFoldDB" id="A0A8H4ENZ1"/>
<dbReference type="Proteomes" id="UP000439903">
    <property type="component" value="Unassembled WGS sequence"/>
</dbReference>
<comment type="caution">
    <text evidence="1">The sequence shown here is derived from an EMBL/GenBank/DDBJ whole genome shotgun (WGS) entry which is preliminary data.</text>
</comment>
<protein>
    <submittedName>
        <fullName evidence="1">Uncharacterized protein</fullName>
    </submittedName>
</protein>
<sequence>MGIFNKDDKFNKCLLKVSLVEISQELLCALRNDENAIFKVIISNYARQEYNFIIKVIFLHNNLQFINLKSSIHLLNLIVFIVGQIKVFDNNFYIYAKDINYVNTHFSPKPNVSNDIDLNNSSDVANMTHAKLLSIHCDIVRNSKGISDVESSSFMSLSDKSVGILASDNNFSSK</sequence>
<gene>
    <name evidence="1" type="ORF">F8M41_014415</name>
</gene>
<proteinExistence type="predicted"/>
<dbReference type="EMBL" id="WTPW01000297">
    <property type="protein sequence ID" value="KAF0525596.1"/>
    <property type="molecule type" value="Genomic_DNA"/>
</dbReference>
<name>A0A8H4ENZ1_GIGMA</name>
<keyword evidence="2" id="KW-1185">Reference proteome</keyword>
<reference evidence="1 2" key="1">
    <citation type="journal article" date="2019" name="Environ. Microbiol.">
        <title>At the nexus of three kingdoms: the genome of the mycorrhizal fungus Gigaspora margarita provides insights into plant, endobacterial and fungal interactions.</title>
        <authorList>
            <person name="Venice F."/>
            <person name="Ghignone S."/>
            <person name="Salvioli di Fossalunga A."/>
            <person name="Amselem J."/>
            <person name="Novero M."/>
            <person name="Xianan X."/>
            <person name="Sedzielewska Toro K."/>
            <person name="Morin E."/>
            <person name="Lipzen A."/>
            <person name="Grigoriev I.V."/>
            <person name="Henrissat B."/>
            <person name="Martin F.M."/>
            <person name="Bonfante P."/>
        </authorList>
    </citation>
    <scope>NUCLEOTIDE SEQUENCE [LARGE SCALE GENOMIC DNA]</scope>
    <source>
        <strain evidence="1 2">BEG34</strain>
    </source>
</reference>
<evidence type="ECO:0000313" key="2">
    <source>
        <dbReference type="Proteomes" id="UP000439903"/>
    </source>
</evidence>
<dbReference type="OrthoDB" id="2433477at2759"/>
<evidence type="ECO:0000313" key="1">
    <source>
        <dbReference type="EMBL" id="KAF0525596.1"/>
    </source>
</evidence>
<organism evidence="1 2">
    <name type="scientific">Gigaspora margarita</name>
    <dbReference type="NCBI Taxonomy" id="4874"/>
    <lineage>
        <taxon>Eukaryota</taxon>
        <taxon>Fungi</taxon>
        <taxon>Fungi incertae sedis</taxon>
        <taxon>Mucoromycota</taxon>
        <taxon>Glomeromycotina</taxon>
        <taxon>Glomeromycetes</taxon>
        <taxon>Diversisporales</taxon>
        <taxon>Gigasporaceae</taxon>
        <taxon>Gigaspora</taxon>
    </lineage>
</organism>